<name>A0A1F5S712_9BACT</name>
<organism evidence="2 3">
    <name type="scientific">Candidatus Falkowbacteria bacterium RIFCSPHIGHO2_02_FULL_42_9</name>
    <dbReference type="NCBI Taxonomy" id="1797986"/>
    <lineage>
        <taxon>Bacteria</taxon>
        <taxon>Candidatus Falkowiibacteriota</taxon>
    </lineage>
</organism>
<dbReference type="EMBL" id="MFFT01000048">
    <property type="protein sequence ID" value="OGF22475.1"/>
    <property type="molecule type" value="Genomic_DNA"/>
</dbReference>
<comment type="caution">
    <text evidence="2">The sequence shown here is derived from an EMBL/GenBank/DDBJ whole genome shotgun (WGS) entry which is preliminary data.</text>
</comment>
<proteinExistence type="predicted"/>
<dbReference type="AlphaFoldDB" id="A0A1F5S712"/>
<feature type="domain" description="DUF4325" evidence="1">
    <location>
        <begin position="34"/>
        <end position="72"/>
    </location>
</feature>
<gene>
    <name evidence="2" type="ORF">A3D45_01810</name>
</gene>
<protein>
    <recommendedName>
        <fullName evidence="1">DUF4325 domain-containing protein</fullName>
    </recommendedName>
</protein>
<dbReference type="InterPro" id="IPR025474">
    <property type="entry name" value="DUF4325"/>
</dbReference>
<evidence type="ECO:0000313" key="3">
    <source>
        <dbReference type="Proteomes" id="UP000176877"/>
    </source>
</evidence>
<dbReference type="Pfam" id="PF14213">
    <property type="entry name" value="DUF4325"/>
    <property type="match status" value="1"/>
</dbReference>
<sequence>MIIQLKKFGLTLTSRQLGKEALLAFAPSLSGAGKKEIIEVDFDGVNTFSPSWGDEFLTPLVKKYGARFILKRSGNPSVVATLEFLEEVNGYKFKIE</sequence>
<dbReference type="Proteomes" id="UP000176877">
    <property type="component" value="Unassembled WGS sequence"/>
</dbReference>
<evidence type="ECO:0000313" key="2">
    <source>
        <dbReference type="EMBL" id="OGF22475.1"/>
    </source>
</evidence>
<evidence type="ECO:0000259" key="1">
    <source>
        <dbReference type="Pfam" id="PF14213"/>
    </source>
</evidence>
<accession>A0A1F5S712</accession>
<reference evidence="2 3" key="1">
    <citation type="journal article" date="2016" name="Nat. Commun.">
        <title>Thousands of microbial genomes shed light on interconnected biogeochemical processes in an aquifer system.</title>
        <authorList>
            <person name="Anantharaman K."/>
            <person name="Brown C.T."/>
            <person name="Hug L.A."/>
            <person name="Sharon I."/>
            <person name="Castelle C.J."/>
            <person name="Probst A.J."/>
            <person name="Thomas B.C."/>
            <person name="Singh A."/>
            <person name="Wilkins M.J."/>
            <person name="Karaoz U."/>
            <person name="Brodie E.L."/>
            <person name="Williams K.H."/>
            <person name="Hubbard S.S."/>
            <person name="Banfield J.F."/>
        </authorList>
    </citation>
    <scope>NUCLEOTIDE SEQUENCE [LARGE SCALE GENOMIC DNA]</scope>
</reference>